<proteinExistence type="predicted"/>
<accession>A0A0G0ULP8</accession>
<keyword evidence="1" id="KW-0460">Magnesium</keyword>
<name>A0A0G0ULP8_9BACT</name>
<reference evidence="3 4" key="1">
    <citation type="journal article" date="2015" name="Nature">
        <title>rRNA introns, odd ribosomes, and small enigmatic genomes across a large radiation of phyla.</title>
        <authorList>
            <person name="Brown C.T."/>
            <person name="Hug L.A."/>
            <person name="Thomas B.C."/>
            <person name="Sharon I."/>
            <person name="Castelle C.J."/>
            <person name="Singh A."/>
            <person name="Wilkins M.J."/>
            <person name="Williams K.H."/>
            <person name="Banfield J.F."/>
        </authorList>
    </citation>
    <scope>NUCLEOTIDE SEQUENCE [LARGE SCALE GENOMIC DNA]</scope>
</reference>
<dbReference type="Pfam" id="PF01850">
    <property type="entry name" value="PIN"/>
    <property type="match status" value="1"/>
</dbReference>
<feature type="domain" description="PIN" evidence="2">
    <location>
        <begin position="6"/>
        <end position="129"/>
    </location>
</feature>
<sequence length="139" mass="15758">MDINLIIDTSVAVKWLELEGEEYTGEAKILLKNIVNGKIRVATLDLLMVEYTNALHKGKKFTEKQISDSLIRLTSLPIKFIPISLALLEDAVKLAIRFDQTIYDALYLSLAKSFHCKVVTSDRELSKVASFSTHLNRYK</sequence>
<dbReference type="InterPro" id="IPR044153">
    <property type="entry name" value="PIN_Pae0151-like"/>
</dbReference>
<organism evidence="3 4">
    <name type="scientific">Candidatus Gottesmanbacteria bacterium GW2011_GWA2_41_12</name>
    <dbReference type="NCBI Taxonomy" id="1618440"/>
    <lineage>
        <taxon>Bacteria</taxon>
        <taxon>Candidatus Gottesmaniibacteriota</taxon>
    </lineage>
</organism>
<dbReference type="EMBL" id="LCAJ01000003">
    <property type="protein sequence ID" value="KKR88451.1"/>
    <property type="molecule type" value="Genomic_DNA"/>
</dbReference>
<evidence type="ECO:0000313" key="4">
    <source>
        <dbReference type="Proteomes" id="UP000033908"/>
    </source>
</evidence>
<evidence type="ECO:0000259" key="2">
    <source>
        <dbReference type="Pfam" id="PF01850"/>
    </source>
</evidence>
<dbReference type="SUPFAM" id="SSF88723">
    <property type="entry name" value="PIN domain-like"/>
    <property type="match status" value="1"/>
</dbReference>
<dbReference type="AlphaFoldDB" id="A0A0G0ULP8"/>
<dbReference type="InterPro" id="IPR002716">
    <property type="entry name" value="PIN_dom"/>
</dbReference>
<dbReference type="CDD" id="cd09873">
    <property type="entry name" value="PIN_Pae0151-like"/>
    <property type="match status" value="1"/>
</dbReference>
<dbReference type="Gene3D" id="3.40.50.1010">
    <property type="entry name" value="5'-nuclease"/>
    <property type="match status" value="1"/>
</dbReference>
<gene>
    <name evidence="3" type="ORF">UU37_C0003G0025</name>
</gene>
<dbReference type="InterPro" id="IPR029060">
    <property type="entry name" value="PIN-like_dom_sf"/>
</dbReference>
<protein>
    <submittedName>
        <fullName evidence="3">PilT protein domain protein</fullName>
    </submittedName>
</protein>
<dbReference type="PANTHER" id="PTHR35901:SF1">
    <property type="entry name" value="EXONUCLEASE VAPC9"/>
    <property type="match status" value="1"/>
</dbReference>
<comment type="caution">
    <text evidence="3">The sequence shown here is derived from an EMBL/GenBank/DDBJ whole genome shotgun (WGS) entry which is preliminary data.</text>
</comment>
<dbReference type="Proteomes" id="UP000033908">
    <property type="component" value="Unassembled WGS sequence"/>
</dbReference>
<dbReference type="PATRIC" id="fig|1618440.3.peg.151"/>
<evidence type="ECO:0000313" key="3">
    <source>
        <dbReference type="EMBL" id="KKR88451.1"/>
    </source>
</evidence>
<dbReference type="PANTHER" id="PTHR35901">
    <property type="entry name" value="RIBONUCLEASE VAPC3"/>
    <property type="match status" value="1"/>
</dbReference>
<evidence type="ECO:0000256" key="1">
    <source>
        <dbReference type="ARBA" id="ARBA00022842"/>
    </source>
</evidence>
<dbReference type="InterPro" id="IPR051619">
    <property type="entry name" value="TypeII_TA_RNase_PINc/VapC"/>
</dbReference>